<evidence type="ECO:0000256" key="2">
    <source>
        <dbReference type="ARBA" id="ARBA00022574"/>
    </source>
</evidence>
<dbReference type="PROSITE" id="PS50082">
    <property type="entry name" value="WD_REPEATS_2"/>
    <property type="match status" value="1"/>
</dbReference>
<comment type="subcellular location">
    <subcellularLocation>
        <location evidence="1">Nucleus</location>
    </subcellularLocation>
</comment>
<dbReference type="InterPro" id="IPR028884">
    <property type="entry name" value="Trm82"/>
</dbReference>
<keyword evidence="9" id="KW-1185">Reference proteome</keyword>
<protein>
    <recommendedName>
        <fullName evidence="10">WD repeat-containing protein 4 homolog</fullName>
    </recommendedName>
</protein>
<accession>A0AAD5Q9T6</accession>
<evidence type="ECO:0000313" key="9">
    <source>
        <dbReference type="Proteomes" id="UP001209570"/>
    </source>
</evidence>
<dbReference type="GO" id="GO:0036265">
    <property type="term" value="P:RNA (guanine-N7)-methylation"/>
    <property type="evidence" value="ECO:0007669"/>
    <property type="project" value="InterPro"/>
</dbReference>
<dbReference type="GO" id="GO:0005829">
    <property type="term" value="C:cytosol"/>
    <property type="evidence" value="ECO:0007669"/>
    <property type="project" value="TreeGrafter"/>
</dbReference>
<dbReference type="SUPFAM" id="SSF50978">
    <property type="entry name" value="WD40 repeat-like"/>
    <property type="match status" value="1"/>
</dbReference>
<dbReference type="InterPro" id="IPR036322">
    <property type="entry name" value="WD40_repeat_dom_sf"/>
</dbReference>
<dbReference type="GO" id="GO:0006400">
    <property type="term" value="P:tRNA modification"/>
    <property type="evidence" value="ECO:0007669"/>
    <property type="project" value="TreeGrafter"/>
</dbReference>
<reference evidence="8" key="1">
    <citation type="submission" date="2021-12" db="EMBL/GenBank/DDBJ databases">
        <title>Prjna785345.</title>
        <authorList>
            <person name="Rujirawat T."/>
            <person name="Krajaejun T."/>
        </authorList>
    </citation>
    <scope>NUCLEOTIDE SEQUENCE</scope>
    <source>
        <strain evidence="8">Pi057C3</strain>
    </source>
</reference>
<dbReference type="InterPro" id="IPR015943">
    <property type="entry name" value="WD40/YVTN_repeat-like_dom_sf"/>
</dbReference>
<dbReference type="PANTHER" id="PTHR16288">
    <property type="entry name" value="WD40 REPEAT PROTEIN 4"/>
    <property type="match status" value="1"/>
</dbReference>
<evidence type="ECO:0000313" key="8">
    <source>
        <dbReference type="EMBL" id="KAJ0399156.1"/>
    </source>
</evidence>
<evidence type="ECO:0000256" key="4">
    <source>
        <dbReference type="ARBA" id="ARBA00022737"/>
    </source>
</evidence>
<dbReference type="SMART" id="SM00320">
    <property type="entry name" value="WD40"/>
    <property type="match status" value="2"/>
</dbReference>
<dbReference type="AlphaFoldDB" id="A0AAD5Q9T6"/>
<dbReference type="GO" id="GO:0005634">
    <property type="term" value="C:nucleus"/>
    <property type="evidence" value="ECO:0007669"/>
    <property type="project" value="UniProtKB-SubCell"/>
</dbReference>
<dbReference type="EMBL" id="JAKCXM010000192">
    <property type="protein sequence ID" value="KAJ0399156.1"/>
    <property type="molecule type" value="Genomic_DNA"/>
</dbReference>
<keyword evidence="2 6" id="KW-0853">WD repeat</keyword>
<keyword evidence="3" id="KW-0819">tRNA processing</keyword>
<keyword evidence="5" id="KW-0539">Nucleus</keyword>
<name>A0AAD5Q9T6_PYTIN</name>
<sequence>MTALTATGDALAFLRGSTLFLVSTATPPTLHCVQELLADLPAAAADEPSAEPADNEQHPAKRGITASAFFQAGAAAHIYALLLLVDERRLVHYEVDTTAKTVVLSSHRSVPRNSTCMTVASLGEHRVVIVGEKTGEVVAMPFPDLDRDLKSLLGHTTSMVTAMATAAEGSLLLTADRDEKVRVSQFPRTSLVQSYCLGHKAALTAVASSVMTPDLAVSTSLDNTIKLWRLSTGEELDSSALLAADADASALRHTAIAISATHNVVAVVVRGSLLRFFAIEAVGASFRLVPKELAAPIATHVSAHDPTDVEFLARDGALAIAYRQSPFLRIFAVKNVTATNIVLAEQSASEALNQVRKDAAKIALPKDDENATADEMDGPLQKKKVKLNDWKSKSAEASSS</sequence>
<gene>
    <name evidence="8" type="ORF">P43SY_007305</name>
</gene>
<proteinExistence type="predicted"/>
<dbReference type="Gene3D" id="2.130.10.10">
    <property type="entry name" value="YVTN repeat-like/Quinoprotein amine dehydrogenase"/>
    <property type="match status" value="1"/>
</dbReference>
<evidence type="ECO:0000256" key="5">
    <source>
        <dbReference type="ARBA" id="ARBA00023242"/>
    </source>
</evidence>
<keyword evidence="4" id="KW-0677">Repeat</keyword>
<evidence type="ECO:0000256" key="7">
    <source>
        <dbReference type="SAM" id="MobiDB-lite"/>
    </source>
</evidence>
<organism evidence="8 9">
    <name type="scientific">Pythium insidiosum</name>
    <name type="common">Pythiosis disease agent</name>
    <dbReference type="NCBI Taxonomy" id="114742"/>
    <lineage>
        <taxon>Eukaryota</taxon>
        <taxon>Sar</taxon>
        <taxon>Stramenopiles</taxon>
        <taxon>Oomycota</taxon>
        <taxon>Peronosporomycetes</taxon>
        <taxon>Pythiales</taxon>
        <taxon>Pythiaceae</taxon>
        <taxon>Pythium</taxon>
    </lineage>
</organism>
<dbReference type="PANTHER" id="PTHR16288:SF0">
    <property type="entry name" value="TRNA (GUANINE-N(7)-)-METHYLTRANSFERASE NON-CATALYTIC SUBUNIT WDR4"/>
    <property type="match status" value="1"/>
</dbReference>
<evidence type="ECO:0000256" key="6">
    <source>
        <dbReference type="PROSITE-ProRule" id="PRU00221"/>
    </source>
</evidence>
<dbReference type="Pfam" id="PF00400">
    <property type="entry name" value="WD40"/>
    <property type="match status" value="2"/>
</dbReference>
<dbReference type="Proteomes" id="UP001209570">
    <property type="component" value="Unassembled WGS sequence"/>
</dbReference>
<comment type="caution">
    <text evidence="8">The sequence shown here is derived from an EMBL/GenBank/DDBJ whole genome shotgun (WGS) entry which is preliminary data.</text>
</comment>
<dbReference type="InterPro" id="IPR001680">
    <property type="entry name" value="WD40_rpt"/>
</dbReference>
<evidence type="ECO:0008006" key="10">
    <source>
        <dbReference type="Google" id="ProtNLM"/>
    </source>
</evidence>
<feature type="repeat" description="WD" evidence="6">
    <location>
        <begin position="196"/>
        <end position="238"/>
    </location>
</feature>
<dbReference type="GO" id="GO:0043527">
    <property type="term" value="C:tRNA methyltransferase complex"/>
    <property type="evidence" value="ECO:0007669"/>
    <property type="project" value="TreeGrafter"/>
</dbReference>
<feature type="region of interest" description="Disordered" evidence="7">
    <location>
        <begin position="366"/>
        <end position="400"/>
    </location>
</feature>
<evidence type="ECO:0000256" key="1">
    <source>
        <dbReference type="ARBA" id="ARBA00004123"/>
    </source>
</evidence>
<evidence type="ECO:0000256" key="3">
    <source>
        <dbReference type="ARBA" id="ARBA00022694"/>
    </source>
</evidence>